<dbReference type="Proteomes" id="UP000568106">
    <property type="component" value="Unassembled WGS sequence"/>
</dbReference>
<comment type="caution">
    <text evidence="1">The sequence shown here is derived from an EMBL/GenBank/DDBJ whole genome shotgun (WGS) entry which is preliminary data.</text>
</comment>
<proteinExistence type="predicted"/>
<sequence>MDRCPAGRASCAEGGHFVTCIPLRLALPLVATENDSDNKKSWRKTGYSNGVFAFRIERCCLMGFNYR</sequence>
<evidence type="ECO:0000313" key="2">
    <source>
        <dbReference type="Proteomes" id="UP000568106"/>
    </source>
</evidence>
<evidence type="ECO:0000313" key="1">
    <source>
        <dbReference type="EMBL" id="MBB5315765.1"/>
    </source>
</evidence>
<organism evidence="1 2">
    <name type="scientific">Tunturiibacter empetritectus</name>
    <dbReference type="NCBI Taxonomy" id="3069691"/>
    <lineage>
        <taxon>Bacteria</taxon>
        <taxon>Pseudomonadati</taxon>
        <taxon>Acidobacteriota</taxon>
        <taxon>Terriglobia</taxon>
        <taxon>Terriglobales</taxon>
        <taxon>Acidobacteriaceae</taxon>
        <taxon>Tunturiibacter</taxon>
    </lineage>
</organism>
<accession>A0A7W8IGG3</accession>
<reference evidence="1" key="1">
    <citation type="submission" date="2020-08" db="EMBL/GenBank/DDBJ databases">
        <title>Genomic Encyclopedia of Type Strains, Phase IV (KMG-V): Genome sequencing to study the core and pangenomes of soil and plant-associated prokaryotes.</title>
        <authorList>
            <person name="Whitman W."/>
        </authorList>
    </citation>
    <scope>NUCLEOTIDE SEQUENCE [LARGE SCALE GENOMIC DNA]</scope>
    <source>
        <strain evidence="1">M8UP27</strain>
    </source>
</reference>
<keyword evidence="2" id="KW-1185">Reference proteome</keyword>
<name>A0A7W8IGG3_9BACT</name>
<dbReference type="AlphaFoldDB" id="A0A7W8IGG3"/>
<gene>
    <name evidence="1" type="ORF">HDF09_000415</name>
</gene>
<dbReference type="EMBL" id="JACHDY010000001">
    <property type="protein sequence ID" value="MBB5315765.1"/>
    <property type="molecule type" value="Genomic_DNA"/>
</dbReference>
<protein>
    <submittedName>
        <fullName evidence="1">Uncharacterized protein</fullName>
    </submittedName>
</protein>